<evidence type="ECO:0000313" key="2">
    <source>
        <dbReference type="EMBL" id="KAK9730594.1"/>
    </source>
</evidence>
<gene>
    <name evidence="2" type="ORF">QE152_g14450</name>
</gene>
<evidence type="ECO:0000256" key="1">
    <source>
        <dbReference type="SAM" id="MobiDB-lite"/>
    </source>
</evidence>
<dbReference type="AlphaFoldDB" id="A0AAW1LAZ4"/>
<feature type="region of interest" description="Disordered" evidence="1">
    <location>
        <begin position="25"/>
        <end position="88"/>
    </location>
</feature>
<sequence length="242" mass="26845">MADEATPRRYPPYFFPPYPGHPPGMPHPPFPPHHYPPHMYPPGWAPPPQAGAPLPEPDDTVTIPEPDDTLTIPEPDNEPETIPEPHPQPHIPPYGHFGYGYYWVDCDANTGVYSTSVHGGVDQDGTQIYVGRAFHAGDWIPAKVIPEKNVAYVAYDGKEIPIYQYQVLCEQRFDWQPCSGANIPPNAVVGGRTADGELLYVGRAYHEGSHTVGKVHPSHGSCYIPFGGEEIAYQDYEILVLR</sequence>
<dbReference type="Proteomes" id="UP001458880">
    <property type="component" value="Unassembled WGS sequence"/>
</dbReference>
<dbReference type="InterPro" id="IPR006616">
    <property type="entry name" value="DM9_repeat"/>
</dbReference>
<dbReference type="PANTHER" id="PTHR31649">
    <property type="entry name" value="AGAP009604-PA"/>
    <property type="match status" value="1"/>
</dbReference>
<evidence type="ECO:0000313" key="3">
    <source>
        <dbReference type="Proteomes" id="UP001458880"/>
    </source>
</evidence>
<feature type="compositionally biased region" description="Pro residues" evidence="1">
    <location>
        <begin position="25"/>
        <end position="50"/>
    </location>
</feature>
<name>A0AAW1LAZ4_POPJA</name>
<keyword evidence="3" id="KW-1185">Reference proteome</keyword>
<dbReference type="SMART" id="SM00696">
    <property type="entry name" value="DM9"/>
    <property type="match status" value="2"/>
</dbReference>
<dbReference type="EMBL" id="JASPKY010000145">
    <property type="protein sequence ID" value="KAK9730594.1"/>
    <property type="molecule type" value="Genomic_DNA"/>
</dbReference>
<protein>
    <submittedName>
        <fullName evidence="2">Uncharacterized protein</fullName>
    </submittedName>
</protein>
<comment type="caution">
    <text evidence="2">The sequence shown here is derived from an EMBL/GenBank/DDBJ whole genome shotgun (WGS) entry which is preliminary data.</text>
</comment>
<dbReference type="PANTHER" id="PTHR31649:SF10">
    <property type="entry name" value="IP19903P-RELATED"/>
    <property type="match status" value="1"/>
</dbReference>
<dbReference type="Pfam" id="PF11901">
    <property type="entry name" value="DM9"/>
    <property type="match status" value="1"/>
</dbReference>
<proteinExistence type="predicted"/>
<accession>A0AAW1LAZ4</accession>
<organism evidence="2 3">
    <name type="scientific">Popillia japonica</name>
    <name type="common">Japanese beetle</name>
    <dbReference type="NCBI Taxonomy" id="7064"/>
    <lineage>
        <taxon>Eukaryota</taxon>
        <taxon>Metazoa</taxon>
        <taxon>Ecdysozoa</taxon>
        <taxon>Arthropoda</taxon>
        <taxon>Hexapoda</taxon>
        <taxon>Insecta</taxon>
        <taxon>Pterygota</taxon>
        <taxon>Neoptera</taxon>
        <taxon>Endopterygota</taxon>
        <taxon>Coleoptera</taxon>
        <taxon>Polyphaga</taxon>
        <taxon>Scarabaeiformia</taxon>
        <taxon>Scarabaeidae</taxon>
        <taxon>Rutelinae</taxon>
        <taxon>Popillia</taxon>
    </lineage>
</organism>
<reference evidence="2 3" key="1">
    <citation type="journal article" date="2024" name="BMC Genomics">
        <title>De novo assembly and annotation of Popillia japonica's genome with initial clues to its potential as an invasive pest.</title>
        <authorList>
            <person name="Cucini C."/>
            <person name="Boschi S."/>
            <person name="Funari R."/>
            <person name="Cardaioli E."/>
            <person name="Iannotti N."/>
            <person name="Marturano G."/>
            <person name="Paoli F."/>
            <person name="Bruttini M."/>
            <person name="Carapelli A."/>
            <person name="Frati F."/>
            <person name="Nardi F."/>
        </authorList>
    </citation>
    <scope>NUCLEOTIDE SEQUENCE [LARGE SCALE GENOMIC DNA]</scope>
    <source>
        <strain evidence="2">DMR45628</strain>
    </source>
</reference>